<evidence type="ECO:0000256" key="1">
    <source>
        <dbReference type="SAM" id="MobiDB-lite"/>
    </source>
</evidence>
<sequence length="182" mass="20265">MLSSHSCSHQYLQQPLDVAFMKPLSTVYTRAIEQWLENHPGRNVTIFQVACLFKQNLLEVCNSSECSERLPKNGNISFKPGHLPGARICCSPCNGSTTSSHLLSPNYSLKTRTQRWKKQMSMYPINRAISTPKQRKSPSFIMPMDISSPLKTSNTSSTKGKSTMTGARNLTSSPCKAHLIDT</sequence>
<organism evidence="2 3">
    <name type="scientific">Stichopus japonicus</name>
    <name type="common">Sea cucumber</name>
    <dbReference type="NCBI Taxonomy" id="307972"/>
    <lineage>
        <taxon>Eukaryota</taxon>
        <taxon>Metazoa</taxon>
        <taxon>Echinodermata</taxon>
        <taxon>Eleutherozoa</taxon>
        <taxon>Echinozoa</taxon>
        <taxon>Holothuroidea</taxon>
        <taxon>Aspidochirotacea</taxon>
        <taxon>Aspidochirotida</taxon>
        <taxon>Stichopodidae</taxon>
        <taxon>Apostichopus</taxon>
    </lineage>
</organism>
<proteinExistence type="predicted"/>
<keyword evidence="3" id="KW-1185">Reference proteome</keyword>
<comment type="caution">
    <text evidence="2">The sequence shown here is derived from an EMBL/GenBank/DDBJ whole genome shotgun (WGS) entry which is preliminary data.</text>
</comment>
<feature type="compositionally biased region" description="Low complexity" evidence="1">
    <location>
        <begin position="151"/>
        <end position="163"/>
    </location>
</feature>
<dbReference type="OrthoDB" id="6750460at2759"/>
<evidence type="ECO:0000313" key="2">
    <source>
        <dbReference type="EMBL" id="PIK53323.1"/>
    </source>
</evidence>
<evidence type="ECO:0000313" key="3">
    <source>
        <dbReference type="Proteomes" id="UP000230750"/>
    </source>
</evidence>
<feature type="region of interest" description="Disordered" evidence="1">
    <location>
        <begin position="145"/>
        <end position="173"/>
    </location>
</feature>
<feature type="compositionally biased region" description="Polar residues" evidence="1">
    <location>
        <begin position="164"/>
        <end position="173"/>
    </location>
</feature>
<name>A0A2G8KZ73_STIJA</name>
<protein>
    <submittedName>
        <fullName evidence="2">Uncharacterized protein</fullName>
    </submittedName>
</protein>
<accession>A0A2G8KZ73</accession>
<dbReference type="EMBL" id="MRZV01000292">
    <property type="protein sequence ID" value="PIK53323.1"/>
    <property type="molecule type" value="Genomic_DNA"/>
</dbReference>
<dbReference type="Proteomes" id="UP000230750">
    <property type="component" value="Unassembled WGS sequence"/>
</dbReference>
<gene>
    <name evidence="2" type="ORF">BSL78_09802</name>
</gene>
<reference evidence="2 3" key="1">
    <citation type="journal article" date="2017" name="PLoS Biol.">
        <title>The sea cucumber genome provides insights into morphological evolution and visceral regeneration.</title>
        <authorList>
            <person name="Zhang X."/>
            <person name="Sun L."/>
            <person name="Yuan J."/>
            <person name="Sun Y."/>
            <person name="Gao Y."/>
            <person name="Zhang L."/>
            <person name="Li S."/>
            <person name="Dai H."/>
            <person name="Hamel J.F."/>
            <person name="Liu C."/>
            <person name="Yu Y."/>
            <person name="Liu S."/>
            <person name="Lin W."/>
            <person name="Guo K."/>
            <person name="Jin S."/>
            <person name="Xu P."/>
            <person name="Storey K.B."/>
            <person name="Huan P."/>
            <person name="Zhang T."/>
            <person name="Zhou Y."/>
            <person name="Zhang J."/>
            <person name="Lin C."/>
            <person name="Li X."/>
            <person name="Xing L."/>
            <person name="Huo D."/>
            <person name="Sun M."/>
            <person name="Wang L."/>
            <person name="Mercier A."/>
            <person name="Li F."/>
            <person name="Yang H."/>
            <person name="Xiang J."/>
        </authorList>
    </citation>
    <scope>NUCLEOTIDE SEQUENCE [LARGE SCALE GENOMIC DNA]</scope>
    <source>
        <strain evidence="2">Shaxun</strain>
        <tissue evidence="2">Muscle</tissue>
    </source>
</reference>
<dbReference type="AlphaFoldDB" id="A0A2G8KZ73"/>